<dbReference type="AlphaFoldDB" id="A0A6A4GTU1"/>
<gene>
    <name evidence="3" type="ORF">BT96DRAFT_1004049</name>
</gene>
<dbReference type="Proteomes" id="UP000799118">
    <property type="component" value="Unassembled WGS sequence"/>
</dbReference>
<protein>
    <submittedName>
        <fullName evidence="3">Uncharacterized protein</fullName>
    </submittedName>
</protein>
<sequence length="257" mass="27432">MAFLWLSLGVLFTQILPSVASSRSSSVSNCWLEFFSRNSFQSFASSPYLNNPPLYLLAILSSATLAAGTANAGQVLTAVDRTNKDVVHEGDFTPALFAQNKPPGNHIDGVVLGLDTADDFGRKTVFIPPSADSAIGSSKHMSAHFSCFTTTIVDQGQFHVPVLALFALFFNYHGISTALQTSTRLAQPLSPISRSSPDEANEPEEESQAPSPPDVSFRSFEQSGDGLLPARSLLPLSIAASHVGPTPMADSTQPKEF</sequence>
<name>A0A6A4GTU1_9AGAR</name>
<keyword evidence="4" id="KW-1185">Reference proteome</keyword>
<feature type="chain" id="PRO_5025536668" evidence="2">
    <location>
        <begin position="22"/>
        <end position="257"/>
    </location>
</feature>
<feature type="signal peptide" evidence="2">
    <location>
        <begin position="1"/>
        <end position="21"/>
    </location>
</feature>
<keyword evidence="2" id="KW-0732">Signal</keyword>
<evidence type="ECO:0000313" key="4">
    <source>
        <dbReference type="Proteomes" id="UP000799118"/>
    </source>
</evidence>
<proteinExistence type="predicted"/>
<evidence type="ECO:0000256" key="1">
    <source>
        <dbReference type="SAM" id="MobiDB-lite"/>
    </source>
</evidence>
<accession>A0A6A4GTU1</accession>
<evidence type="ECO:0000256" key="2">
    <source>
        <dbReference type="SAM" id="SignalP"/>
    </source>
</evidence>
<reference evidence="3" key="1">
    <citation type="journal article" date="2019" name="Environ. Microbiol.">
        <title>Fungal ecological strategies reflected in gene transcription - a case study of two litter decomposers.</title>
        <authorList>
            <person name="Barbi F."/>
            <person name="Kohler A."/>
            <person name="Barry K."/>
            <person name="Baskaran P."/>
            <person name="Daum C."/>
            <person name="Fauchery L."/>
            <person name="Ihrmark K."/>
            <person name="Kuo A."/>
            <person name="LaButti K."/>
            <person name="Lipzen A."/>
            <person name="Morin E."/>
            <person name="Grigoriev I.V."/>
            <person name="Henrissat B."/>
            <person name="Lindahl B."/>
            <person name="Martin F."/>
        </authorList>
    </citation>
    <scope>NUCLEOTIDE SEQUENCE</scope>
    <source>
        <strain evidence="3">JB14</strain>
    </source>
</reference>
<dbReference type="EMBL" id="ML769736">
    <property type="protein sequence ID" value="KAE9388577.1"/>
    <property type="molecule type" value="Genomic_DNA"/>
</dbReference>
<organism evidence="3 4">
    <name type="scientific">Gymnopus androsaceus JB14</name>
    <dbReference type="NCBI Taxonomy" id="1447944"/>
    <lineage>
        <taxon>Eukaryota</taxon>
        <taxon>Fungi</taxon>
        <taxon>Dikarya</taxon>
        <taxon>Basidiomycota</taxon>
        <taxon>Agaricomycotina</taxon>
        <taxon>Agaricomycetes</taxon>
        <taxon>Agaricomycetidae</taxon>
        <taxon>Agaricales</taxon>
        <taxon>Marasmiineae</taxon>
        <taxon>Omphalotaceae</taxon>
        <taxon>Gymnopus</taxon>
    </lineage>
</organism>
<feature type="region of interest" description="Disordered" evidence="1">
    <location>
        <begin position="188"/>
        <end position="228"/>
    </location>
</feature>
<evidence type="ECO:0000313" key="3">
    <source>
        <dbReference type="EMBL" id="KAE9388577.1"/>
    </source>
</evidence>